<feature type="compositionally biased region" description="Basic and acidic residues" evidence="1">
    <location>
        <begin position="1"/>
        <end position="13"/>
    </location>
</feature>
<keyword evidence="3" id="KW-1185">Reference proteome</keyword>
<name>A0AAV9J821_9PEZI</name>
<dbReference type="Proteomes" id="UP001324427">
    <property type="component" value="Unassembled WGS sequence"/>
</dbReference>
<evidence type="ECO:0000313" key="2">
    <source>
        <dbReference type="EMBL" id="KAK4540840.1"/>
    </source>
</evidence>
<accession>A0AAV9J821</accession>
<feature type="non-terminal residue" evidence="2">
    <location>
        <position position="113"/>
    </location>
</feature>
<dbReference type="AlphaFoldDB" id="A0AAV9J821"/>
<dbReference type="EMBL" id="JAVFHQ010000060">
    <property type="protein sequence ID" value="KAK4540840.1"/>
    <property type="molecule type" value="Genomic_DNA"/>
</dbReference>
<reference evidence="2 3" key="1">
    <citation type="submission" date="2021-11" db="EMBL/GenBank/DDBJ databases">
        <title>Black yeast isolated from Biological Soil Crust.</title>
        <authorList>
            <person name="Kurbessoian T."/>
        </authorList>
    </citation>
    <scope>NUCLEOTIDE SEQUENCE [LARGE SCALE GENOMIC DNA]</scope>
    <source>
        <strain evidence="2 3">CCFEE 5522</strain>
    </source>
</reference>
<feature type="region of interest" description="Disordered" evidence="1">
    <location>
        <begin position="1"/>
        <end position="93"/>
    </location>
</feature>
<protein>
    <submittedName>
        <fullName evidence="2">Uncharacterized protein</fullName>
    </submittedName>
</protein>
<evidence type="ECO:0000256" key="1">
    <source>
        <dbReference type="SAM" id="MobiDB-lite"/>
    </source>
</evidence>
<comment type="caution">
    <text evidence="2">The sequence shown here is derived from an EMBL/GenBank/DDBJ whole genome shotgun (WGS) entry which is preliminary data.</text>
</comment>
<gene>
    <name evidence="2" type="ORF">LTR36_008781</name>
</gene>
<feature type="compositionally biased region" description="Polar residues" evidence="1">
    <location>
        <begin position="15"/>
        <end position="39"/>
    </location>
</feature>
<sequence>MTKSEEDGARKEATFSGSTRSQSATRAKSVSLRTITEPQETGVHRNFSVAEPQGTGGHRNFSVTESRVSRAPKSHRNFSTTESAYSRRYPPRSMRKAIEPTAYYEDAEVQDAI</sequence>
<proteinExistence type="predicted"/>
<organism evidence="2 3">
    <name type="scientific">Oleoguttula mirabilis</name>
    <dbReference type="NCBI Taxonomy" id="1507867"/>
    <lineage>
        <taxon>Eukaryota</taxon>
        <taxon>Fungi</taxon>
        <taxon>Dikarya</taxon>
        <taxon>Ascomycota</taxon>
        <taxon>Pezizomycotina</taxon>
        <taxon>Dothideomycetes</taxon>
        <taxon>Dothideomycetidae</taxon>
        <taxon>Mycosphaerellales</taxon>
        <taxon>Teratosphaeriaceae</taxon>
        <taxon>Oleoguttula</taxon>
    </lineage>
</organism>
<evidence type="ECO:0000313" key="3">
    <source>
        <dbReference type="Proteomes" id="UP001324427"/>
    </source>
</evidence>